<dbReference type="CDD" id="cd00322">
    <property type="entry name" value="FNR_like"/>
    <property type="match status" value="1"/>
</dbReference>
<accession>A0A1W6K0F8</accession>
<dbReference type="PANTHER" id="PTHR47354:SF5">
    <property type="entry name" value="PROTEIN RFBI"/>
    <property type="match status" value="1"/>
</dbReference>
<dbReference type="Gene3D" id="2.40.30.10">
    <property type="entry name" value="Translation factors"/>
    <property type="match status" value="1"/>
</dbReference>
<keyword evidence="2" id="KW-1185">Reference proteome</keyword>
<gene>
    <name evidence="1" type="ORF">B6F84_08530</name>
</gene>
<evidence type="ECO:0000313" key="2">
    <source>
        <dbReference type="Proteomes" id="UP000193404"/>
    </source>
</evidence>
<dbReference type="Proteomes" id="UP000193404">
    <property type="component" value="Chromosome"/>
</dbReference>
<dbReference type="OrthoDB" id="35401at2157"/>
<organism evidence="1 2">
    <name type="scientific">Acidianus manzaensis</name>
    <dbReference type="NCBI Taxonomy" id="282676"/>
    <lineage>
        <taxon>Archaea</taxon>
        <taxon>Thermoproteota</taxon>
        <taxon>Thermoprotei</taxon>
        <taxon>Sulfolobales</taxon>
        <taxon>Sulfolobaceae</taxon>
        <taxon>Acidianus</taxon>
    </lineage>
</organism>
<sequence length="194" mass="22216">MAKIISKEIKRDIMILKFDQKLQFNPGNTVDVVIDKDRRTFSIASTIWENFIMIATKIRNSPFKQKLLVMKEGDEVNIEGPFQDEFVIKEAPLHVFIAKGIGITPVRSMALYLAKNGKNVKIYYQPDEDNIIPFKEDLRDILNISTFSEKIFTENKDAMFYVSGAPEFTKDITKIAMNANVKPGRLVVEPFTGY</sequence>
<dbReference type="PANTHER" id="PTHR47354">
    <property type="entry name" value="NADH OXIDOREDUCTASE HCR"/>
    <property type="match status" value="1"/>
</dbReference>
<dbReference type="PRINTS" id="PR00410">
    <property type="entry name" value="PHEHYDRXLASE"/>
</dbReference>
<evidence type="ECO:0000313" key="1">
    <source>
        <dbReference type="EMBL" id="ARM76061.1"/>
    </source>
</evidence>
<dbReference type="AlphaFoldDB" id="A0A1W6K0F8"/>
<dbReference type="EMBL" id="CP020477">
    <property type="protein sequence ID" value="ARM76061.1"/>
    <property type="molecule type" value="Genomic_DNA"/>
</dbReference>
<dbReference type="InterPro" id="IPR017938">
    <property type="entry name" value="Riboflavin_synthase-like_b-brl"/>
</dbReference>
<dbReference type="InterPro" id="IPR050415">
    <property type="entry name" value="MRET"/>
</dbReference>
<dbReference type="RefSeq" id="WP_148691843.1">
    <property type="nucleotide sequence ID" value="NZ_CP020477.1"/>
</dbReference>
<evidence type="ECO:0008006" key="3">
    <source>
        <dbReference type="Google" id="ProtNLM"/>
    </source>
</evidence>
<name>A0A1W6K0F8_9CREN</name>
<dbReference type="SUPFAM" id="SSF63380">
    <property type="entry name" value="Riboflavin synthase domain-like"/>
    <property type="match status" value="1"/>
</dbReference>
<reference evidence="1 2" key="1">
    <citation type="submission" date="2017-03" db="EMBL/GenBank/DDBJ databases">
        <title>Sulfur activation and transportation mechanism of thermophilic Archaea Acidianus manzaensis YN-25.</title>
        <authorList>
            <person name="Ma Y."/>
            <person name="Yang Y."/>
            <person name="Xia J."/>
        </authorList>
    </citation>
    <scope>NUCLEOTIDE SEQUENCE [LARGE SCALE GENOMIC DNA]</scope>
    <source>
        <strain evidence="1 2">YN-25</strain>
    </source>
</reference>
<dbReference type="KEGG" id="aman:B6F84_08530"/>
<dbReference type="SUPFAM" id="SSF52343">
    <property type="entry name" value="Ferredoxin reductase-like, C-terminal NADP-linked domain"/>
    <property type="match status" value="1"/>
</dbReference>
<dbReference type="GO" id="GO:0016491">
    <property type="term" value="F:oxidoreductase activity"/>
    <property type="evidence" value="ECO:0007669"/>
    <property type="project" value="TreeGrafter"/>
</dbReference>
<dbReference type="InterPro" id="IPR039261">
    <property type="entry name" value="FNR_nucleotide-bd"/>
</dbReference>
<dbReference type="STRING" id="282676.B6F84_08530"/>
<protein>
    <recommendedName>
        <fullName evidence="3">FAD-binding FR-type domain-containing protein</fullName>
    </recommendedName>
</protein>
<proteinExistence type="predicted"/>
<dbReference type="Gene3D" id="3.40.50.80">
    <property type="entry name" value="Nucleotide-binding domain of ferredoxin-NADP reductase (FNR) module"/>
    <property type="match status" value="1"/>
</dbReference>
<dbReference type="GeneID" id="41590957"/>